<comment type="caution">
    <text evidence="6">The sequence shown here is derived from an EMBL/GenBank/DDBJ whole genome shotgun (WGS) entry which is preliminary data.</text>
</comment>
<evidence type="ECO:0000256" key="1">
    <source>
        <dbReference type="ARBA" id="ARBA00004196"/>
    </source>
</evidence>
<feature type="domain" description="Solute-binding protein family 5" evidence="5">
    <location>
        <begin position="1"/>
        <end position="189"/>
    </location>
</feature>
<reference evidence="6 7" key="1">
    <citation type="submission" date="2019-04" db="EMBL/GenBank/DDBJ databases">
        <title>Step-wise assembly of the neonatal virome modulated by breast feeding.</title>
        <authorList>
            <person name="Liang G."/>
            <person name="Bushman F."/>
        </authorList>
    </citation>
    <scope>NUCLEOTIDE SEQUENCE [LARGE SCALE GENOMIC DNA]</scope>
    <source>
        <strain evidence="6 7">E3404</strain>
    </source>
</reference>
<dbReference type="GO" id="GO:1904680">
    <property type="term" value="F:peptide transmembrane transporter activity"/>
    <property type="evidence" value="ECO:0007669"/>
    <property type="project" value="TreeGrafter"/>
</dbReference>
<evidence type="ECO:0000259" key="5">
    <source>
        <dbReference type="Pfam" id="PF00496"/>
    </source>
</evidence>
<evidence type="ECO:0000313" key="6">
    <source>
        <dbReference type="EMBL" id="MXS27749.1"/>
    </source>
</evidence>
<accession>A0A6I4XPE0</accession>
<dbReference type="GO" id="GO:0030313">
    <property type="term" value="C:cell envelope"/>
    <property type="evidence" value="ECO:0007669"/>
    <property type="project" value="UniProtKB-SubCell"/>
</dbReference>
<dbReference type="PANTHER" id="PTHR30290">
    <property type="entry name" value="PERIPLASMIC BINDING COMPONENT OF ABC TRANSPORTER"/>
    <property type="match status" value="1"/>
</dbReference>
<proteinExistence type="inferred from homology"/>
<evidence type="ECO:0000256" key="3">
    <source>
        <dbReference type="ARBA" id="ARBA00022448"/>
    </source>
</evidence>
<dbReference type="PANTHER" id="PTHR30290:SF10">
    <property type="entry name" value="PERIPLASMIC OLIGOPEPTIDE-BINDING PROTEIN-RELATED"/>
    <property type="match status" value="1"/>
</dbReference>
<comment type="similarity">
    <text evidence="2">Belongs to the bacterial solute-binding protein 5 family.</text>
</comment>
<comment type="subcellular location">
    <subcellularLocation>
        <location evidence="1">Cell envelope</location>
    </subcellularLocation>
</comment>
<dbReference type="GO" id="GO:0015833">
    <property type="term" value="P:peptide transport"/>
    <property type="evidence" value="ECO:0007669"/>
    <property type="project" value="TreeGrafter"/>
</dbReference>
<gene>
    <name evidence="6" type="ORF">GTI89_17015</name>
</gene>
<feature type="non-terminal residue" evidence="6">
    <location>
        <position position="191"/>
    </location>
</feature>
<dbReference type="Proteomes" id="UP000439965">
    <property type="component" value="Unassembled WGS sequence"/>
</dbReference>
<feature type="non-terminal residue" evidence="6">
    <location>
        <position position="1"/>
    </location>
</feature>
<dbReference type="AlphaFoldDB" id="A0A6I4XPE0"/>
<evidence type="ECO:0000256" key="4">
    <source>
        <dbReference type="ARBA" id="ARBA00022729"/>
    </source>
</evidence>
<dbReference type="InterPro" id="IPR000914">
    <property type="entry name" value="SBP_5_dom"/>
</dbReference>
<protein>
    <submittedName>
        <fullName evidence="6">Peptide ABC transporter substrate-binding protein</fullName>
    </submittedName>
</protein>
<dbReference type="EMBL" id="WVTI01000181">
    <property type="protein sequence ID" value="MXS27749.1"/>
    <property type="molecule type" value="Genomic_DNA"/>
</dbReference>
<keyword evidence="3" id="KW-0813">Transport</keyword>
<sequence length="191" mass="21488">GPFVISGWDGNSETWKLKKNDHYWDKEHVKLNEIDVQVVKEIGTGANLFDNGDLDYTVLADTYALQYKESKQAHFVPKAMVGYLSPNHRREITGNEHVRKAFLQAIDKETFAKEILGDGSTALNGFVPANFAKNPDTGEDFRKENGDLLPYNIKEAQANWTKAKEELGKDKIELELISADSAIAKKTIEFV</sequence>
<dbReference type="Pfam" id="PF00496">
    <property type="entry name" value="SBP_bac_5"/>
    <property type="match status" value="1"/>
</dbReference>
<dbReference type="SUPFAM" id="SSF53850">
    <property type="entry name" value="Periplasmic binding protein-like II"/>
    <property type="match status" value="1"/>
</dbReference>
<dbReference type="Gene3D" id="3.40.190.10">
    <property type="entry name" value="Periplasmic binding protein-like II"/>
    <property type="match status" value="1"/>
</dbReference>
<keyword evidence="4" id="KW-0732">Signal</keyword>
<dbReference type="Gene3D" id="3.10.105.10">
    <property type="entry name" value="Dipeptide-binding Protein, Domain 3"/>
    <property type="match status" value="1"/>
</dbReference>
<evidence type="ECO:0000256" key="2">
    <source>
        <dbReference type="ARBA" id="ARBA00005695"/>
    </source>
</evidence>
<name>A0A6I4XPE0_ENTGA</name>
<evidence type="ECO:0000313" key="7">
    <source>
        <dbReference type="Proteomes" id="UP000439965"/>
    </source>
</evidence>
<organism evidence="6 7">
    <name type="scientific">Enterococcus gallinarum</name>
    <dbReference type="NCBI Taxonomy" id="1353"/>
    <lineage>
        <taxon>Bacteria</taxon>
        <taxon>Bacillati</taxon>
        <taxon>Bacillota</taxon>
        <taxon>Bacilli</taxon>
        <taxon>Lactobacillales</taxon>
        <taxon>Enterococcaceae</taxon>
        <taxon>Enterococcus</taxon>
    </lineage>
</organism>
<dbReference type="InterPro" id="IPR039424">
    <property type="entry name" value="SBP_5"/>
</dbReference>
<dbReference type="RefSeq" id="WP_237440954.1">
    <property type="nucleotide sequence ID" value="NZ_WVTI01000181.1"/>
</dbReference>